<dbReference type="SUPFAM" id="SSF56563">
    <property type="entry name" value="Major capsid protein gp5"/>
    <property type="match status" value="1"/>
</dbReference>
<dbReference type="InterPro" id="IPR054612">
    <property type="entry name" value="Phage_capsid-like_C"/>
</dbReference>
<protein>
    <submittedName>
        <fullName evidence="4">Phage major capsid protein</fullName>
    </submittedName>
</protein>
<dbReference type="Proteomes" id="UP000277999">
    <property type="component" value="Unassembled WGS sequence"/>
</dbReference>
<feature type="coiled-coil region" evidence="2">
    <location>
        <begin position="1"/>
        <end position="72"/>
    </location>
</feature>
<accession>A0A3M0SWA2</accession>
<reference evidence="4 5" key="1">
    <citation type="submission" date="2018-10" db="EMBL/GenBank/DDBJ databases">
        <title>Genome-centric metagenomics revealed C2 chemical producing, CO utilizing Clostridium with novel acetogenic gene cluster.</title>
        <authorList>
            <person name="Kang H."/>
            <person name="Park B."/>
            <person name="Choi I.G."/>
            <person name="Chang I.S."/>
        </authorList>
    </citation>
    <scope>NUCLEOTIDE SEQUENCE [LARGE SCALE GENOMIC DNA]</scope>
    <source>
        <strain evidence="4 5">H21-9</strain>
    </source>
</reference>
<dbReference type="Gene3D" id="3.30.2320.10">
    <property type="entry name" value="hypothetical protein PF0899 domain"/>
    <property type="match status" value="1"/>
</dbReference>
<organism evidence="4 5">
    <name type="scientific">Clostridium autoethanogenum</name>
    <dbReference type="NCBI Taxonomy" id="84023"/>
    <lineage>
        <taxon>Bacteria</taxon>
        <taxon>Bacillati</taxon>
        <taxon>Bacillota</taxon>
        <taxon>Clostridia</taxon>
        <taxon>Eubacteriales</taxon>
        <taxon>Clostridiaceae</taxon>
        <taxon>Clostridium</taxon>
    </lineage>
</organism>
<dbReference type="EMBL" id="RFAQ01000010">
    <property type="protein sequence ID" value="RMD02744.1"/>
    <property type="molecule type" value="Genomic_DNA"/>
</dbReference>
<evidence type="ECO:0000256" key="2">
    <source>
        <dbReference type="SAM" id="Coils"/>
    </source>
</evidence>
<keyword evidence="2" id="KW-0175">Coiled coil</keyword>
<gene>
    <name evidence="4" type="ORF">D9O40_05435</name>
</gene>
<dbReference type="AlphaFoldDB" id="A0A3M0SWA2"/>
<comment type="subcellular location">
    <subcellularLocation>
        <location evidence="1">Virion</location>
    </subcellularLocation>
</comment>
<evidence type="ECO:0000259" key="3">
    <source>
        <dbReference type="Pfam" id="PF05065"/>
    </source>
</evidence>
<dbReference type="RefSeq" id="WP_122058133.1">
    <property type="nucleotide sequence ID" value="NZ_RFAQ01000010.1"/>
</dbReference>
<sequence length="409" mass="45341">MKKSDELKKELQELKDSAEKLTVAKEITDKIEEIKAVKAKITLAEMEEAEAKAEAESKTKDVEDKTKETELKDKNLGLIVAKAIAGKEMTDAEAKAFTEIRNTVIEGDRTKGGVVITPDVSTKIIEYQDSTRNFDIRPYINVEPVGTMTGTRPIANNIPQAAGFPSLDEDAEIQEMYEPTFEDMSYTVRKYGGFIPLTSELLEDSAENILAFITKWLGENELNTYAYQIFNGTGVKSAQGIMTEAKVGGALESRLESINTAPDIKKFKHIFNVDLESVSNDNLVIFTNCDGYDYLDSLEDAQGHSYLQPDATKQSGFTFLGREIVKVPKKFLADVVTGTGETAVTQIPFIMGSLTDLYTMFDRKVMSLESSNVGGDAWRKDRTEVKGVFRFDGKLLNKNAIKVLLAKLA</sequence>
<evidence type="ECO:0000256" key="1">
    <source>
        <dbReference type="ARBA" id="ARBA00004328"/>
    </source>
</evidence>
<evidence type="ECO:0000313" key="4">
    <source>
        <dbReference type="EMBL" id="RMD02744.1"/>
    </source>
</evidence>
<evidence type="ECO:0000313" key="5">
    <source>
        <dbReference type="Proteomes" id="UP000277999"/>
    </source>
</evidence>
<feature type="domain" description="Phage capsid-like C-terminal" evidence="3">
    <location>
        <begin position="112"/>
        <end position="404"/>
    </location>
</feature>
<dbReference type="Gene3D" id="3.30.2400.10">
    <property type="entry name" value="Major capsid protein gp5"/>
    <property type="match status" value="1"/>
</dbReference>
<dbReference type="InterPro" id="IPR024455">
    <property type="entry name" value="Phage_capsid"/>
</dbReference>
<proteinExistence type="predicted"/>
<dbReference type="Pfam" id="PF05065">
    <property type="entry name" value="Phage_capsid"/>
    <property type="match status" value="1"/>
</dbReference>
<comment type="caution">
    <text evidence="4">The sequence shown here is derived from an EMBL/GenBank/DDBJ whole genome shotgun (WGS) entry which is preliminary data.</text>
</comment>
<dbReference type="NCBIfam" id="TIGR01554">
    <property type="entry name" value="major_cap_HK97"/>
    <property type="match status" value="1"/>
</dbReference>
<name>A0A3M0SWA2_9CLOT</name>